<feature type="domain" description="Peptidase M3A/M3B catalytic" evidence="12">
    <location>
        <begin position="314"/>
        <end position="814"/>
    </location>
</feature>
<evidence type="ECO:0000256" key="6">
    <source>
        <dbReference type="ARBA" id="ARBA00022833"/>
    </source>
</evidence>
<dbReference type="GO" id="GO:0008237">
    <property type="term" value="F:metallopeptidase activity"/>
    <property type="evidence" value="ECO:0007669"/>
    <property type="project" value="UniProtKB-KW"/>
</dbReference>
<evidence type="ECO:0000256" key="1">
    <source>
        <dbReference type="ARBA" id="ARBA00004173"/>
    </source>
</evidence>
<dbReference type="Gene3D" id="3.40.390.10">
    <property type="entry name" value="Collagenase (Catalytic Domain)"/>
    <property type="match status" value="1"/>
</dbReference>
<dbReference type="Pfam" id="PF01432">
    <property type="entry name" value="Peptidase_M3"/>
    <property type="match status" value="1"/>
</dbReference>
<keyword evidence="3 10" id="KW-0645">Protease</keyword>
<name>A0ABD3NBB7_9STRA</name>
<feature type="compositionally biased region" description="Low complexity" evidence="11">
    <location>
        <begin position="71"/>
        <end position="93"/>
    </location>
</feature>
<sequence length="819" mass="91181">MQPQLFVELNASTTSLLSRHDKDAATTRRQKTGATLFCLPNLKHPSDFVKLANTAIRECDAVRRTLASSLSSSSSSLSSSTASASPTTTTTTTVSNDDLNNKVQKAKQTLHLLDDISNIVCTVIDAAELCRSVHASPQWRRGAQDAFGIVSEYIGNLNADARLYLSLRRFVFDDDGNDTTTTQQVKGTTTTNDASSFAILAQLSPEYQRMALAMRREFERDGIHLSYNEREEARELNNVIVGLESLFTTNITEKTKFFTVEGTEMVGEVDKVIPRHVLGQLVRTPTNATSGTGGGDGISRLTLSSDNLLCNTLLAHSPSSALRKEIYYQAHTSIPENLNVLDSLIRHRHLHSTLLGYQSYAHRLLSDRMVGTPEKVHEFLQSMQERSGHVFRKDMEVLQKAKAFVEGGSNIEPWDVAFYTTLIKAQRQHLRWQENNDGGISSSNDIDDDESSQFSGYFTVENSIEGMKVLVNELFGITMNEVDIPLEERWDIDTTKEEAVTSTGGSNGLRKFEFHHEIEGPLGTMFFDLHPRDGKFLHAAHFTIRCGRIRNEDNTINNNSAQPTTTRRSDHQLPIVALVCNLTPSSSSSSQTLLSHSEVETLYHEFGHGLHSLLSRTSFQHLSGTRAAMDFVETPSHLFESFARDPVFMSRMLARHYITGMPMSERRARHLALSHSDFRGIEIQTQIVHSKFDQALFGHTPCSPSLGGCSSTEMFQRLHEEAGVSYANGTHWHTKFGHLVTYGAGYYGYLFAQTFAADIWMSVLASCMTTSPDAVRNGGTKIWKEMLLHGGAKDPKEMLHAVLGREPSVDPFFKLSGVR</sequence>
<evidence type="ECO:0000256" key="4">
    <source>
        <dbReference type="ARBA" id="ARBA00022723"/>
    </source>
</evidence>
<dbReference type="InterPro" id="IPR001567">
    <property type="entry name" value="Pept_M3A_M3B_dom"/>
</dbReference>
<evidence type="ECO:0000256" key="7">
    <source>
        <dbReference type="ARBA" id="ARBA00022946"/>
    </source>
</evidence>
<dbReference type="CDD" id="cd06457">
    <property type="entry name" value="M3A_MIP"/>
    <property type="match status" value="1"/>
</dbReference>
<dbReference type="Proteomes" id="UP001530293">
    <property type="component" value="Unassembled WGS sequence"/>
</dbReference>
<protein>
    <recommendedName>
        <fullName evidence="12">Peptidase M3A/M3B catalytic domain-containing protein</fullName>
    </recommendedName>
</protein>
<dbReference type="GO" id="GO:0006508">
    <property type="term" value="P:proteolysis"/>
    <property type="evidence" value="ECO:0007669"/>
    <property type="project" value="UniProtKB-KW"/>
</dbReference>
<reference evidence="13 14" key="1">
    <citation type="submission" date="2024-10" db="EMBL/GenBank/DDBJ databases">
        <title>Updated reference genomes for cyclostephanoid diatoms.</title>
        <authorList>
            <person name="Roberts W.R."/>
            <person name="Alverson A.J."/>
        </authorList>
    </citation>
    <scope>NUCLEOTIDE SEQUENCE [LARGE SCALE GENOMIC DNA]</scope>
    <source>
        <strain evidence="13 14">AJA232-27</strain>
    </source>
</reference>
<keyword evidence="5 10" id="KW-0378">Hydrolase</keyword>
<dbReference type="Gene3D" id="1.10.1370.10">
    <property type="entry name" value="Neurolysin, domain 3"/>
    <property type="match status" value="1"/>
</dbReference>
<comment type="caution">
    <text evidence="13">The sequence shown here is derived from an EMBL/GenBank/DDBJ whole genome shotgun (WGS) entry which is preliminary data.</text>
</comment>
<feature type="region of interest" description="Disordered" evidence="11">
    <location>
        <begin position="71"/>
        <end position="96"/>
    </location>
</feature>
<evidence type="ECO:0000259" key="12">
    <source>
        <dbReference type="Pfam" id="PF01432"/>
    </source>
</evidence>
<evidence type="ECO:0000256" key="9">
    <source>
        <dbReference type="ARBA" id="ARBA00023128"/>
    </source>
</evidence>
<evidence type="ECO:0000313" key="14">
    <source>
        <dbReference type="Proteomes" id="UP001530293"/>
    </source>
</evidence>
<evidence type="ECO:0000256" key="3">
    <source>
        <dbReference type="ARBA" id="ARBA00022670"/>
    </source>
</evidence>
<dbReference type="PANTHER" id="PTHR11804:SF79">
    <property type="entry name" value="MITOCHONDRIAL INTERMEDIATE PEPTIDASE"/>
    <property type="match status" value="1"/>
</dbReference>
<keyword evidence="4 10" id="KW-0479">Metal-binding</keyword>
<evidence type="ECO:0000256" key="10">
    <source>
        <dbReference type="RuleBase" id="RU003435"/>
    </source>
</evidence>
<dbReference type="AlphaFoldDB" id="A0ABD3NBB7"/>
<keyword evidence="8 10" id="KW-0482">Metalloprotease</keyword>
<evidence type="ECO:0000256" key="8">
    <source>
        <dbReference type="ARBA" id="ARBA00023049"/>
    </source>
</evidence>
<dbReference type="GO" id="GO:0046872">
    <property type="term" value="F:metal ion binding"/>
    <property type="evidence" value="ECO:0007669"/>
    <property type="project" value="UniProtKB-UniRule"/>
</dbReference>
<dbReference type="InterPro" id="IPR024077">
    <property type="entry name" value="Neurolysin/TOP_dom2"/>
</dbReference>
<comment type="similarity">
    <text evidence="2 10">Belongs to the peptidase M3 family.</text>
</comment>
<dbReference type="InterPro" id="IPR045090">
    <property type="entry name" value="Pept_M3A_M3B"/>
</dbReference>
<comment type="subcellular location">
    <subcellularLocation>
        <location evidence="1">Mitochondrion</location>
    </subcellularLocation>
</comment>
<dbReference type="InterPro" id="IPR033851">
    <property type="entry name" value="M3A_MIP"/>
</dbReference>
<organism evidence="13 14">
    <name type="scientific">Discostella pseudostelligera</name>
    <dbReference type="NCBI Taxonomy" id="259834"/>
    <lineage>
        <taxon>Eukaryota</taxon>
        <taxon>Sar</taxon>
        <taxon>Stramenopiles</taxon>
        <taxon>Ochrophyta</taxon>
        <taxon>Bacillariophyta</taxon>
        <taxon>Coscinodiscophyceae</taxon>
        <taxon>Thalassiosirophycidae</taxon>
        <taxon>Stephanodiscales</taxon>
        <taxon>Stephanodiscaceae</taxon>
        <taxon>Discostella</taxon>
    </lineage>
</organism>
<dbReference type="InterPro" id="IPR024079">
    <property type="entry name" value="MetalloPept_cat_dom_sf"/>
</dbReference>
<keyword evidence="9" id="KW-0496">Mitochondrion</keyword>
<comment type="cofactor">
    <cofactor evidence="10">
        <name>Zn(2+)</name>
        <dbReference type="ChEBI" id="CHEBI:29105"/>
    </cofactor>
    <text evidence="10">Binds 1 zinc ion.</text>
</comment>
<dbReference type="PANTHER" id="PTHR11804">
    <property type="entry name" value="PROTEASE M3 THIMET OLIGOPEPTIDASE-RELATED"/>
    <property type="match status" value="1"/>
</dbReference>
<dbReference type="SUPFAM" id="SSF55486">
    <property type="entry name" value="Metalloproteases ('zincins'), catalytic domain"/>
    <property type="match status" value="1"/>
</dbReference>
<dbReference type="GO" id="GO:0005739">
    <property type="term" value="C:mitochondrion"/>
    <property type="evidence" value="ECO:0007669"/>
    <property type="project" value="UniProtKB-SubCell"/>
</dbReference>
<evidence type="ECO:0000313" key="13">
    <source>
        <dbReference type="EMBL" id="KAL3771576.1"/>
    </source>
</evidence>
<accession>A0ABD3NBB7</accession>
<dbReference type="EMBL" id="JALLBG020000023">
    <property type="protein sequence ID" value="KAL3771576.1"/>
    <property type="molecule type" value="Genomic_DNA"/>
</dbReference>
<evidence type="ECO:0000256" key="2">
    <source>
        <dbReference type="ARBA" id="ARBA00006040"/>
    </source>
</evidence>
<keyword evidence="6 10" id="KW-0862">Zinc</keyword>
<evidence type="ECO:0000256" key="11">
    <source>
        <dbReference type="SAM" id="MobiDB-lite"/>
    </source>
</evidence>
<evidence type="ECO:0000256" key="5">
    <source>
        <dbReference type="ARBA" id="ARBA00022801"/>
    </source>
</evidence>
<keyword evidence="7" id="KW-0809">Transit peptide</keyword>
<proteinExistence type="inferred from homology"/>
<keyword evidence="14" id="KW-1185">Reference proteome</keyword>
<gene>
    <name evidence="13" type="ORF">ACHAWU_003751</name>
</gene>